<gene>
    <name evidence="2" type="ORF">ACFOOG_07230</name>
</gene>
<dbReference type="EMBL" id="JBHRYR010000003">
    <property type="protein sequence ID" value="MFC3852620.1"/>
    <property type="molecule type" value="Genomic_DNA"/>
</dbReference>
<dbReference type="PANTHER" id="PTHR35812">
    <property type="entry name" value="LIPOPROTEIN"/>
    <property type="match status" value="1"/>
</dbReference>
<protein>
    <submittedName>
        <fullName evidence="2">DUF1566 domain-containing protein</fullName>
    </submittedName>
</protein>
<evidence type="ECO:0000313" key="3">
    <source>
        <dbReference type="Proteomes" id="UP001595617"/>
    </source>
</evidence>
<sequence>MLRFASRLRLITIFLFLSLPVLANAQLIEQRFELRGATVVDTSTGLQWMRCSIGQTWSGSSCQGDATQLTWIDAVRAGPLLNQQDIPGFEGFTDWRLPTLEELLSLVYCSSNQPARFKGNNTAGCRGRYTTPTIVASVFPNTTSGWYWTTTSESSTLAWSIAFHYGYADNDQKTLRESVRLVRVAD</sequence>
<dbReference type="PANTHER" id="PTHR35812:SF1">
    <property type="entry name" value="LIPOPROTEIN"/>
    <property type="match status" value="1"/>
</dbReference>
<dbReference type="RefSeq" id="WP_380695001.1">
    <property type="nucleotide sequence ID" value="NZ_JBHRYR010000003.1"/>
</dbReference>
<dbReference type="InterPro" id="IPR011460">
    <property type="entry name" value="Lcl_C"/>
</dbReference>
<dbReference type="Pfam" id="PF07603">
    <property type="entry name" value="Lcl_C"/>
    <property type="match status" value="1"/>
</dbReference>
<dbReference type="Proteomes" id="UP001595617">
    <property type="component" value="Unassembled WGS sequence"/>
</dbReference>
<proteinExistence type="predicted"/>
<organism evidence="2 3">
    <name type="scientific">Saccharospirillum mangrovi</name>
    <dbReference type="NCBI Taxonomy" id="2161747"/>
    <lineage>
        <taxon>Bacteria</taxon>
        <taxon>Pseudomonadati</taxon>
        <taxon>Pseudomonadota</taxon>
        <taxon>Gammaproteobacteria</taxon>
        <taxon>Oceanospirillales</taxon>
        <taxon>Saccharospirillaceae</taxon>
        <taxon>Saccharospirillum</taxon>
    </lineage>
</organism>
<keyword evidence="3" id="KW-1185">Reference proteome</keyword>
<comment type="caution">
    <text evidence="2">The sequence shown here is derived from an EMBL/GenBank/DDBJ whole genome shotgun (WGS) entry which is preliminary data.</text>
</comment>
<evidence type="ECO:0000259" key="1">
    <source>
        <dbReference type="Pfam" id="PF07603"/>
    </source>
</evidence>
<accession>A0ABV7ZWM0</accession>
<reference evidence="3" key="1">
    <citation type="journal article" date="2019" name="Int. J. Syst. Evol. Microbiol.">
        <title>The Global Catalogue of Microorganisms (GCM) 10K type strain sequencing project: providing services to taxonomists for standard genome sequencing and annotation.</title>
        <authorList>
            <consortium name="The Broad Institute Genomics Platform"/>
            <consortium name="The Broad Institute Genome Sequencing Center for Infectious Disease"/>
            <person name="Wu L."/>
            <person name="Ma J."/>
        </authorList>
    </citation>
    <scope>NUCLEOTIDE SEQUENCE [LARGE SCALE GENOMIC DNA]</scope>
    <source>
        <strain evidence="3">IBRC 10765</strain>
    </source>
</reference>
<evidence type="ECO:0000313" key="2">
    <source>
        <dbReference type="EMBL" id="MFC3852620.1"/>
    </source>
</evidence>
<name>A0ABV7ZWM0_9GAMM</name>
<feature type="domain" description="Lcl C-terminal" evidence="1">
    <location>
        <begin position="38"/>
        <end position="183"/>
    </location>
</feature>